<proteinExistence type="predicted"/>
<dbReference type="STRING" id="640512.BC1003_0438"/>
<sequence>MTKSNLPQTASFAAEPAAAQTGLAAAMLGVRTVALSLLVDRALSA</sequence>
<evidence type="ECO:0000313" key="1">
    <source>
        <dbReference type="EMBL" id="ADN56441.1"/>
    </source>
</evidence>
<dbReference type="KEGG" id="bgf:BC1003_0438"/>
<accession>E1T7Q4</accession>
<dbReference type="HOGENOM" id="CLU_3197031_0_0_4"/>
<dbReference type="EMBL" id="CP002217">
    <property type="protein sequence ID" value="ADN56441.1"/>
    <property type="molecule type" value="Genomic_DNA"/>
</dbReference>
<dbReference type="AlphaFoldDB" id="E1T7Q4"/>
<dbReference type="eggNOG" id="ENOG5032QR8">
    <property type="taxonomic scope" value="Bacteria"/>
</dbReference>
<gene>
    <name evidence="1" type="ordered locus">BC1003_0438</name>
</gene>
<reference evidence="1" key="1">
    <citation type="submission" date="2010-09" db="EMBL/GenBank/DDBJ databases">
        <title>Complete sequence of chromosome1 of Burkholderia sp. CCGE1003.</title>
        <authorList>
            <consortium name="US DOE Joint Genome Institute"/>
            <person name="Lucas S."/>
            <person name="Copeland A."/>
            <person name="Lapidus A."/>
            <person name="Cheng J.-F."/>
            <person name="Bruce D."/>
            <person name="Goodwin L."/>
            <person name="Pitluck S."/>
            <person name="Daligault H."/>
            <person name="Davenport K."/>
            <person name="Detter J.C."/>
            <person name="Han C."/>
            <person name="Tapia R."/>
            <person name="Land M."/>
            <person name="Hauser L."/>
            <person name="Jeffries C."/>
            <person name="Kyrpides N."/>
            <person name="Ivanova N."/>
            <person name="Ovchinnikova G."/>
            <person name="Martinez-Romero E."/>
            <person name="Rogel M.A."/>
            <person name="Auchtung J."/>
            <person name="Tiedje J.M."/>
            <person name="Woyke T."/>
        </authorList>
    </citation>
    <scope>NUCLEOTIDE SEQUENCE</scope>
    <source>
        <strain evidence="1">CCGE1003</strain>
    </source>
</reference>
<organism evidence="1">
    <name type="scientific">Burkholderia sp. (strain CCGE1003)</name>
    <dbReference type="NCBI Taxonomy" id="640512"/>
    <lineage>
        <taxon>Bacteria</taxon>
        <taxon>Pseudomonadati</taxon>
        <taxon>Pseudomonadota</taxon>
        <taxon>Betaproteobacteria</taxon>
        <taxon>Burkholderiales</taxon>
        <taxon>Burkholderiaceae</taxon>
        <taxon>Burkholderia</taxon>
    </lineage>
</organism>
<protein>
    <submittedName>
        <fullName evidence="1">Uncharacterized protein</fullName>
    </submittedName>
</protein>
<name>E1T7Q4_BURSG</name>